<sequence>MPRPSRPLLAAATAALLAAGLLPAAGAPASAAPVRPPETGAGAVVLAVPTDLSWAPFDQPRSVTLPLGWTASVWARPTKARLEAWTPDGRLLVSRPADGVVTLLTPQAGSRPTSTPLLTGLRKPHGLAFDGSTLYVAESNRIDRYAYADGAVGPRTTVLDGLPDTESPDLHGAYAHALKNVALAPDHRLFVSIGSTTNTSAEDRDESPERAAVLRVDPATGKYTTYAHGIRNGTGLAVAPDGALWTAVNNRDNVRYAYARDYDGDGTEDLGDLITDYVNDHPLEPLAKLTPDRDLGWPYCNPDPDERRGVARTALRYEERGFVRDVQLNPASTKMDCSTLPPVEQGLPAHSAPLGLSFTHDDLPGLGAGALVGVHGSWNRTPPRAPEVAFFAYADGRMGGQQTLMGGFQAGDGSRWGRPVAAVQGPDGALYVSDDIADAIYRLVPPA</sequence>
<dbReference type="PROSITE" id="PS51318">
    <property type="entry name" value="TAT"/>
    <property type="match status" value="1"/>
</dbReference>
<dbReference type="InterPro" id="IPR054539">
    <property type="entry name" value="Beta-prop_PDH"/>
</dbReference>
<evidence type="ECO:0000259" key="2">
    <source>
        <dbReference type="Pfam" id="PF22807"/>
    </source>
</evidence>
<evidence type="ECO:0000256" key="1">
    <source>
        <dbReference type="SAM" id="SignalP"/>
    </source>
</evidence>
<feature type="signal peptide" evidence="1">
    <location>
        <begin position="1"/>
        <end position="31"/>
    </location>
</feature>
<dbReference type="PANTHER" id="PTHR33546">
    <property type="entry name" value="LARGE, MULTIFUNCTIONAL SECRETED PROTEIN-RELATED"/>
    <property type="match status" value="1"/>
</dbReference>
<feature type="domain" description="Pyrroloquinoline quinone-dependent pyranose dehydrogenase beta-propeller" evidence="2">
    <location>
        <begin position="67"/>
        <end position="441"/>
    </location>
</feature>
<dbReference type="Proteomes" id="UP000198504">
    <property type="component" value="Unassembled WGS sequence"/>
</dbReference>
<evidence type="ECO:0000313" key="4">
    <source>
        <dbReference type="Proteomes" id="UP000198504"/>
    </source>
</evidence>
<dbReference type="SUPFAM" id="SSF50952">
    <property type="entry name" value="Soluble quinoprotein glucose dehydrogenase"/>
    <property type="match status" value="1"/>
</dbReference>
<protein>
    <submittedName>
        <fullName evidence="3">Glucose/arabinose dehydrogenase, beta-propeller fold</fullName>
    </submittedName>
</protein>
<dbReference type="PANTHER" id="PTHR33546:SF1">
    <property type="entry name" value="LARGE, MULTIFUNCTIONAL SECRETED PROTEIN"/>
    <property type="match status" value="1"/>
</dbReference>
<keyword evidence="1" id="KW-0732">Signal</keyword>
<dbReference type="AlphaFoldDB" id="A0A1H9IHQ3"/>
<dbReference type="InterPro" id="IPR006311">
    <property type="entry name" value="TAT_signal"/>
</dbReference>
<dbReference type="InterPro" id="IPR011042">
    <property type="entry name" value="6-blade_b-propeller_TolB-like"/>
</dbReference>
<dbReference type="Pfam" id="PF22807">
    <property type="entry name" value="TrAA12"/>
    <property type="match status" value="1"/>
</dbReference>
<dbReference type="EMBL" id="FOFA01000005">
    <property type="protein sequence ID" value="SEQ74057.1"/>
    <property type="molecule type" value="Genomic_DNA"/>
</dbReference>
<proteinExistence type="predicted"/>
<evidence type="ECO:0000313" key="3">
    <source>
        <dbReference type="EMBL" id="SEQ74057.1"/>
    </source>
</evidence>
<keyword evidence="4" id="KW-1185">Reference proteome</keyword>
<dbReference type="STRING" id="1036181.SAMN05421756_105253"/>
<dbReference type="RefSeq" id="WP_198410149.1">
    <property type="nucleotide sequence ID" value="NZ_FOFA01000005.1"/>
</dbReference>
<accession>A0A1H9IHQ3</accession>
<reference evidence="4" key="1">
    <citation type="submission" date="2016-10" db="EMBL/GenBank/DDBJ databases">
        <authorList>
            <person name="Varghese N."/>
            <person name="Submissions S."/>
        </authorList>
    </citation>
    <scope>NUCLEOTIDE SEQUENCE [LARGE SCALE GENOMIC DNA]</scope>
    <source>
        <strain evidence="4">CGMCC 4.6856</strain>
    </source>
</reference>
<organism evidence="3 4">
    <name type="scientific">Microlunatus flavus</name>
    <dbReference type="NCBI Taxonomy" id="1036181"/>
    <lineage>
        <taxon>Bacteria</taxon>
        <taxon>Bacillati</taxon>
        <taxon>Actinomycetota</taxon>
        <taxon>Actinomycetes</taxon>
        <taxon>Propionibacteriales</taxon>
        <taxon>Propionibacteriaceae</taxon>
        <taxon>Microlunatus</taxon>
    </lineage>
</organism>
<name>A0A1H9IHQ3_9ACTN</name>
<gene>
    <name evidence="3" type="ORF">SAMN05421756_105253</name>
</gene>
<feature type="chain" id="PRO_5011577108" evidence="1">
    <location>
        <begin position="32"/>
        <end position="447"/>
    </location>
</feature>
<dbReference type="Gene3D" id="2.120.10.30">
    <property type="entry name" value="TolB, C-terminal domain"/>
    <property type="match status" value="1"/>
</dbReference>
<dbReference type="InterPro" id="IPR011041">
    <property type="entry name" value="Quinoprot_gluc/sorb_DH_b-prop"/>
</dbReference>